<dbReference type="Proteomes" id="UP000020077">
    <property type="component" value="Unassembled WGS sequence"/>
</dbReference>
<accession>A0A080LZM6</accession>
<organism evidence="2 3">
    <name type="scientific">Candidatus Accumulibacter phosphatis</name>
    <dbReference type="NCBI Taxonomy" id="327160"/>
    <lineage>
        <taxon>Bacteria</taxon>
        <taxon>Pseudomonadati</taxon>
        <taxon>Pseudomonadota</taxon>
        <taxon>Betaproteobacteria</taxon>
        <taxon>Candidatus Accumulibacter</taxon>
    </lineage>
</organism>
<feature type="region of interest" description="Disordered" evidence="1">
    <location>
        <begin position="224"/>
        <end position="287"/>
    </location>
</feature>
<name>A0A080LZM6_9PROT</name>
<reference evidence="2 3" key="1">
    <citation type="submission" date="2014-02" db="EMBL/GenBank/DDBJ databases">
        <title>Expanding our view of genomic diversity in Candidatus Accumulibacter clades.</title>
        <authorList>
            <person name="Skennerton C.T."/>
            <person name="Barr J.J."/>
            <person name="Slater F.R."/>
            <person name="Bond P.L."/>
            <person name="Tyson G.W."/>
        </authorList>
    </citation>
    <scope>NUCLEOTIDE SEQUENCE [LARGE SCALE GENOMIC DNA]</scope>
    <source>
        <strain evidence="3">BA-91</strain>
    </source>
</reference>
<evidence type="ECO:0000256" key="1">
    <source>
        <dbReference type="SAM" id="MobiDB-lite"/>
    </source>
</evidence>
<gene>
    <name evidence="2" type="ORF">AW09_000428</name>
</gene>
<sequence>MLAHRLRHPVVTVAEGDPVHHATARSQGINRRVDPLGRLNAREDDSGVEVGEDRTHCRVGHVVSGDIDGLDGGDVAAARGRNALLQFRHFGEQCRLVANRRLHAPEQPRQLAARLHEAESVVHQEQHFLRDMVAQVFGIGQCRQADAEADSRRFVHLPEHHQRARHDAGVLHVVPELMSFANALTDSGEDRYPLVQVDDGVHEFHDQHRLADTGATEQAGLAAAHEGTQEVDHLDAGRQDFSHAERFRKRRRGRDDGANAPRRCNARHRGRHTPPDAAAAGGCTGCR</sequence>
<protein>
    <submittedName>
        <fullName evidence="2">Uncharacterized protein</fullName>
    </submittedName>
</protein>
<proteinExistence type="predicted"/>
<evidence type="ECO:0000313" key="2">
    <source>
        <dbReference type="EMBL" id="KFB74286.1"/>
    </source>
</evidence>
<feature type="compositionally biased region" description="Basic and acidic residues" evidence="1">
    <location>
        <begin position="227"/>
        <end position="245"/>
    </location>
</feature>
<evidence type="ECO:0000313" key="3">
    <source>
        <dbReference type="Proteomes" id="UP000020077"/>
    </source>
</evidence>
<dbReference type="AlphaFoldDB" id="A0A080LZM6"/>
<comment type="caution">
    <text evidence="2">The sequence shown here is derived from an EMBL/GenBank/DDBJ whole genome shotgun (WGS) entry which is preliminary data.</text>
</comment>
<dbReference type="EMBL" id="JDVG02000068">
    <property type="protein sequence ID" value="KFB74286.1"/>
    <property type="molecule type" value="Genomic_DNA"/>
</dbReference>